<dbReference type="RefSeq" id="WP_052288379.1">
    <property type="nucleotide sequence ID" value="NZ_QVFV01000010.1"/>
</dbReference>
<keyword evidence="3" id="KW-1185">Reference proteome</keyword>
<comment type="caution">
    <text evidence="2">The sequence shown here is derived from an EMBL/GenBank/DDBJ whole genome shotgun (WGS) entry which is preliminary data.</text>
</comment>
<accession>A0A4V2E1S3</accession>
<evidence type="ECO:0000313" key="2">
    <source>
        <dbReference type="EMBL" id="RZM75053.1"/>
    </source>
</evidence>
<dbReference type="OrthoDB" id="494931at2"/>
<gene>
    <name evidence="2" type="ORF">DYY88_22345</name>
</gene>
<feature type="compositionally biased region" description="Low complexity" evidence="1">
    <location>
        <begin position="141"/>
        <end position="151"/>
    </location>
</feature>
<sequence>MIASTGSDRDFEQATLLMQEYCFDLRGFEAGELVAIWHERLEAEPSWIRAAVLEALYLGRYKAFSVEQILQGWKRRGHPVRHFNSEFERIVFGPIDPIASKYAALTSLSPSELLSPQSESSQSVVGSPDEEPAAATVEGATTTPSEPNTTTDDATKLTEAPAAEREPQQQDLFSQPAPIQKFQPRSEASEFYQRLQAVAHHSE</sequence>
<organism evidence="2 3">
    <name type="scientific">Leptolyngbya iicbica LK</name>
    <dbReference type="NCBI Taxonomy" id="2294035"/>
    <lineage>
        <taxon>Bacteria</taxon>
        <taxon>Bacillati</taxon>
        <taxon>Cyanobacteriota</taxon>
        <taxon>Cyanophyceae</taxon>
        <taxon>Leptolyngbyales</taxon>
        <taxon>Leptolyngbyaceae</taxon>
        <taxon>Leptolyngbya group</taxon>
        <taxon>Leptolyngbya</taxon>
        <taxon>Leptolyngbya iicbica</taxon>
    </lineage>
</organism>
<feature type="compositionally biased region" description="Low complexity" evidence="1">
    <location>
        <begin position="113"/>
        <end position="123"/>
    </location>
</feature>
<protein>
    <recommendedName>
        <fullName evidence="4">DnaD domain protein</fullName>
    </recommendedName>
</protein>
<proteinExistence type="predicted"/>
<evidence type="ECO:0000313" key="3">
    <source>
        <dbReference type="Proteomes" id="UP000292459"/>
    </source>
</evidence>
<feature type="region of interest" description="Disordered" evidence="1">
    <location>
        <begin position="113"/>
        <end position="188"/>
    </location>
</feature>
<dbReference type="AlphaFoldDB" id="A0A4V2E1S3"/>
<evidence type="ECO:0000256" key="1">
    <source>
        <dbReference type="SAM" id="MobiDB-lite"/>
    </source>
</evidence>
<dbReference type="EMBL" id="QVFV01000010">
    <property type="protein sequence ID" value="RZM75053.1"/>
    <property type="molecule type" value="Genomic_DNA"/>
</dbReference>
<evidence type="ECO:0008006" key="4">
    <source>
        <dbReference type="Google" id="ProtNLM"/>
    </source>
</evidence>
<name>A0A4V2E1S3_9CYAN</name>
<dbReference type="Proteomes" id="UP000292459">
    <property type="component" value="Unassembled WGS sequence"/>
</dbReference>
<reference evidence="2 3" key="1">
    <citation type="submission" date="2018-11" db="EMBL/GenBank/DDBJ databases">
        <title>Whole genome sequencing of an environmental sample.</title>
        <authorList>
            <person name="Sarangi A.N."/>
            <person name="Singh D."/>
            <person name="Tripathy S."/>
        </authorList>
    </citation>
    <scope>NUCLEOTIDE SEQUENCE [LARGE SCALE GENOMIC DNA]</scope>
    <source>
        <strain evidence="2 3">Lakshadweep</strain>
    </source>
</reference>